<gene>
    <name evidence="8" type="ORF">Q6348_02185</name>
</gene>
<proteinExistence type="predicted"/>
<keyword evidence="2 6" id="KW-0812">Transmembrane</keyword>
<evidence type="ECO:0000313" key="9">
    <source>
        <dbReference type="Proteomes" id="UP001232536"/>
    </source>
</evidence>
<reference evidence="8 9" key="1">
    <citation type="submission" date="2023-07" db="EMBL/GenBank/DDBJ databases">
        <title>Description of novel actinomycetes strains, isolated from tidal flat sediment.</title>
        <authorList>
            <person name="Lu C."/>
        </authorList>
    </citation>
    <scope>NUCLEOTIDE SEQUENCE [LARGE SCALE GENOMIC DNA]</scope>
    <source>
        <strain evidence="8 9">SYSU T00b441</strain>
    </source>
</reference>
<dbReference type="EMBL" id="JAUQYP010000001">
    <property type="protein sequence ID" value="MDO8106000.1"/>
    <property type="molecule type" value="Genomic_DNA"/>
</dbReference>
<dbReference type="Pfam" id="PF06271">
    <property type="entry name" value="RDD"/>
    <property type="match status" value="1"/>
</dbReference>
<feature type="region of interest" description="Disordered" evidence="5">
    <location>
        <begin position="1"/>
        <end position="31"/>
    </location>
</feature>
<evidence type="ECO:0000259" key="7">
    <source>
        <dbReference type="Pfam" id="PF06271"/>
    </source>
</evidence>
<evidence type="ECO:0000256" key="6">
    <source>
        <dbReference type="SAM" id="Phobius"/>
    </source>
</evidence>
<feature type="transmembrane region" description="Helical" evidence="6">
    <location>
        <begin position="91"/>
        <end position="109"/>
    </location>
</feature>
<feature type="transmembrane region" description="Helical" evidence="6">
    <location>
        <begin position="636"/>
        <end position="657"/>
    </location>
</feature>
<keyword evidence="3 6" id="KW-1133">Transmembrane helix</keyword>
<feature type="transmembrane region" description="Helical" evidence="6">
    <location>
        <begin position="433"/>
        <end position="451"/>
    </location>
</feature>
<feature type="transmembrane region" description="Helical" evidence="6">
    <location>
        <begin position="115"/>
        <end position="134"/>
    </location>
</feature>
<comment type="subcellular location">
    <subcellularLocation>
        <location evidence="1">Membrane</location>
        <topology evidence="1">Multi-pass membrane protein</topology>
    </subcellularLocation>
</comment>
<evidence type="ECO:0000256" key="5">
    <source>
        <dbReference type="SAM" id="MobiDB-lite"/>
    </source>
</evidence>
<protein>
    <submittedName>
        <fullName evidence="8">RDD family protein</fullName>
    </submittedName>
</protein>
<dbReference type="RefSeq" id="WP_304599693.1">
    <property type="nucleotide sequence ID" value="NZ_JAUQYP010000001.1"/>
</dbReference>
<feature type="transmembrane region" description="Helical" evidence="6">
    <location>
        <begin position="689"/>
        <end position="707"/>
    </location>
</feature>
<organism evidence="8 9">
    <name type="scientific">Actinotalea lenta</name>
    <dbReference type="NCBI Taxonomy" id="3064654"/>
    <lineage>
        <taxon>Bacteria</taxon>
        <taxon>Bacillati</taxon>
        <taxon>Actinomycetota</taxon>
        <taxon>Actinomycetes</taxon>
        <taxon>Micrococcales</taxon>
        <taxon>Cellulomonadaceae</taxon>
        <taxon>Actinotalea</taxon>
    </lineage>
</organism>
<keyword evidence="9" id="KW-1185">Reference proteome</keyword>
<feature type="transmembrane region" description="Helical" evidence="6">
    <location>
        <begin position="154"/>
        <end position="174"/>
    </location>
</feature>
<feature type="transmembrane region" description="Helical" evidence="6">
    <location>
        <begin position="355"/>
        <end position="374"/>
    </location>
</feature>
<dbReference type="Proteomes" id="UP001232536">
    <property type="component" value="Unassembled WGS sequence"/>
</dbReference>
<feature type="transmembrane region" description="Helical" evidence="6">
    <location>
        <begin position="330"/>
        <end position="348"/>
    </location>
</feature>
<feature type="transmembrane region" description="Helical" evidence="6">
    <location>
        <begin position="60"/>
        <end position="79"/>
    </location>
</feature>
<feature type="transmembrane region" description="Helical" evidence="6">
    <location>
        <begin position="561"/>
        <end position="580"/>
    </location>
</feature>
<accession>A0ABT9D677</accession>
<feature type="transmembrane region" description="Helical" evidence="6">
    <location>
        <begin position="664"/>
        <end position="683"/>
    </location>
</feature>
<feature type="transmembrane region" description="Helical" evidence="6">
    <location>
        <begin position="537"/>
        <end position="554"/>
    </location>
</feature>
<sequence>MAPPPLPRHASGSEILDDAAPVHAPPREDRPVVHPAATGVTVVVAMSAAALVAFDGSGAARGIAVGAASLLAPGLALMPRIAAGWGRAARFSWTVAISIVTMATLGLAMAWSHLWYPRTATVVVLVVAAAVATLRHLRPERPAPAHPDRAPTALRVAAAVLDAAPVVAVAWVAATRGAFSGDDGRARAVLAIAVGAIALWGLADGAAGARGATVGMRLLGLRVVDSHAGPLGARRLATRWGTTAGQVVSLVGLTVARGSSAAGWADQQSGSTVVRAARVPLTGPHVRGSVTRHLLPAAILVAAGLTWAVATETADVSTLGPWGLNPSLGVAWYASFAVVLAMVVLGLLSRIPEGWIAAHLGLLVLMLYGTPGLVEQTPRLPWAFKHIAVTRYIEAHGAVNVHGDIYQRWPGMFAWTAVLGEATGYPNPVRWEYLAEIGFALFDVVLVLALARALAPRSRWAWAAATLFAATNWVGQNYFAPQGLAYVLYLFVALLVVLQLAAEPRGPARSVEVLLRGPRRRGSPPAQWPSAVTRRPVPGAVVAAVLATFAVIVASHQLTPYVALLALVPLFLVGYLRPFWVAVGMGVLTLGYLAPNLGYINAKYGILSSLDVVNNATYSAVNVEALSTAETWQRRGTLVIAGMILLLGLIGVVRRVVQHEPRQALVVGWLLVSPALVMAGQAYGGEVRLRVYLFALPWAAIAAAWLFTPRGRPRLTRIGYPVAAGVLAVLFLLTYFQPAAVNRTPVAAVDALEWIDQHARPGDVVFTSGSSPASIGPRYTIPDYNSISLAKQWIRGDLTVQDIAALARATNPDAHRILLVTTDEALNDPTPGPFAPGEFDRLYHAMLATPGASMPFDEGDAHVVVVPLP</sequence>
<feature type="transmembrane region" description="Helical" evidence="6">
    <location>
        <begin position="483"/>
        <end position="502"/>
    </location>
</feature>
<evidence type="ECO:0000256" key="4">
    <source>
        <dbReference type="ARBA" id="ARBA00023136"/>
    </source>
</evidence>
<evidence type="ECO:0000256" key="1">
    <source>
        <dbReference type="ARBA" id="ARBA00004141"/>
    </source>
</evidence>
<keyword evidence="4 6" id="KW-0472">Membrane</keyword>
<feature type="transmembrane region" description="Helical" evidence="6">
    <location>
        <begin position="186"/>
        <end position="207"/>
    </location>
</feature>
<evidence type="ECO:0000313" key="8">
    <source>
        <dbReference type="EMBL" id="MDO8106000.1"/>
    </source>
</evidence>
<comment type="caution">
    <text evidence="8">The sequence shown here is derived from an EMBL/GenBank/DDBJ whole genome shotgun (WGS) entry which is preliminary data.</text>
</comment>
<feature type="domain" description="RDD" evidence="7">
    <location>
        <begin position="150"/>
        <end position="251"/>
    </location>
</feature>
<name>A0ABT9D677_9CELL</name>
<feature type="transmembrane region" description="Helical" evidence="6">
    <location>
        <begin position="32"/>
        <end position="54"/>
    </location>
</feature>
<feature type="transmembrane region" description="Helical" evidence="6">
    <location>
        <begin position="719"/>
        <end position="736"/>
    </location>
</feature>
<evidence type="ECO:0000256" key="3">
    <source>
        <dbReference type="ARBA" id="ARBA00022989"/>
    </source>
</evidence>
<dbReference type="InterPro" id="IPR010432">
    <property type="entry name" value="RDD"/>
</dbReference>
<evidence type="ECO:0000256" key="2">
    <source>
        <dbReference type="ARBA" id="ARBA00022692"/>
    </source>
</evidence>